<keyword evidence="2" id="KW-1185">Reference proteome</keyword>
<dbReference type="AlphaFoldDB" id="A0A4C1U5J2"/>
<proteinExistence type="predicted"/>
<reference evidence="1 2" key="1">
    <citation type="journal article" date="2019" name="Commun. Biol.">
        <title>The bagworm genome reveals a unique fibroin gene that provides high tensile strength.</title>
        <authorList>
            <person name="Kono N."/>
            <person name="Nakamura H."/>
            <person name="Ohtoshi R."/>
            <person name="Tomita M."/>
            <person name="Numata K."/>
            <person name="Arakawa K."/>
        </authorList>
    </citation>
    <scope>NUCLEOTIDE SEQUENCE [LARGE SCALE GENOMIC DNA]</scope>
</reference>
<dbReference type="OrthoDB" id="10017160at2759"/>
<evidence type="ECO:0000313" key="2">
    <source>
        <dbReference type="Proteomes" id="UP000299102"/>
    </source>
</evidence>
<name>A0A4C1U5J2_EUMVA</name>
<comment type="caution">
    <text evidence="1">The sequence shown here is derived from an EMBL/GenBank/DDBJ whole genome shotgun (WGS) entry which is preliminary data.</text>
</comment>
<dbReference type="EMBL" id="BGZK01000130">
    <property type="protein sequence ID" value="GBP21591.1"/>
    <property type="molecule type" value="Genomic_DNA"/>
</dbReference>
<sequence length="292" mass="32383">MSQVHKLLYKHLTDLKPSTRRIPLNLTEAQKLRRVNWCHEMMQKFVSGDSNAVYDMVTGYLEPVASSERKTLLRSHTTCYKWRIFVLSGLLFLHHPTKKSDFVMFGHRPRYRNKGLQQSSRHSGQQGGFNIDVNLTLDLAFDSDSGPTFDSSPDPQTFSISVPFSISISVSGLILTFGPFSILPPVPPLIPIRYQSRPFRRAPTHKPRGRSTAAGVTFGVTLLQGAVQRTKLCRCELAANDMLRSRGTAPTPSSAPLSVLAPVTPRLCPDPALSSTPRSAFSLIRPPVTTSI</sequence>
<gene>
    <name evidence="1" type="ORF">EVAR_9776_1</name>
</gene>
<dbReference type="Proteomes" id="UP000299102">
    <property type="component" value="Unassembled WGS sequence"/>
</dbReference>
<protein>
    <submittedName>
        <fullName evidence="1">Uncharacterized protein</fullName>
    </submittedName>
</protein>
<organism evidence="1 2">
    <name type="scientific">Eumeta variegata</name>
    <name type="common">Bagworm moth</name>
    <name type="synonym">Eumeta japonica</name>
    <dbReference type="NCBI Taxonomy" id="151549"/>
    <lineage>
        <taxon>Eukaryota</taxon>
        <taxon>Metazoa</taxon>
        <taxon>Ecdysozoa</taxon>
        <taxon>Arthropoda</taxon>
        <taxon>Hexapoda</taxon>
        <taxon>Insecta</taxon>
        <taxon>Pterygota</taxon>
        <taxon>Neoptera</taxon>
        <taxon>Endopterygota</taxon>
        <taxon>Lepidoptera</taxon>
        <taxon>Glossata</taxon>
        <taxon>Ditrysia</taxon>
        <taxon>Tineoidea</taxon>
        <taxon>Psychidae</taxon>
        <taxon>Oiketicinae</taxon>
        <taxon>Eumeta</taxon>
    </lineage>
</organism>
<accession>A0A4C1U5J2</accession>
<evidence type="ECO:0000313" key="1">
    <source>
        <dbReference type="EMBL" id="GBP21591.1"/>
    </source>
</evidence>